<reference evidence="3 4" key="1">
    <citation type="journal article" date="2019" name="Int. J. Syst. Evol. Microbiol.">
        <title>The Global Catalogue of Microorganisms (GCM) 10K type strain sequencing project: providing services to taxonomists for standard genome sequencing and annotation.</title>
        <authorList>
            <consortium name="The Broad Institute Genomics Platform"/>
            <consortium name="The Broad Institute Genome Sequencing Center for Infectious Disease"/>
            <person name="Wu L."/>
            <person name="Ma J."/>
        </authorList>
    </citation>
    <scope>NUCLEOTIDE SEQUENCE [LARGE SCALE GENOMIC DNA]</scope>
    <source>
        <strain evidence="3 4">YIM 94188</strain>
    </source>
</reference>
<dbReference type="CDD" id="cd08946">
    <property type="entry name" value="SDR_e"/>
    <property type="match status" value="1"/>
</dbReference>
<dbReference type="PANTHER" id="PTHR43000">
    <property type="entry name" value="DTDP-D-GLUCOSE 4,6-DEHYDRATASE-RELATED"/>
    <property type="match status" value="1"/>
</dbReference>
<evidence type="ECO:0000313" key="3">
    <source>
        <dbReference type="EMBL" id="MFC6827020.1"/>
    </source>
</evidence>
<dbReference type="Pfam" id="PF01370">
    <property type="entry name" value="Epimerase"/>
    <property type="match status" value="1"/>
</dbReference>
<keyword evidence="4" id="KW-1185">Reference proteome</keyword>
<dbReference type="EMBL" id="JBHSXH010000015">
    <property type="protein sequence ID" value="MFC6827020.1"/>
    <property type="molecule type" value="Genomic_DNA"/>
</dbReference>
<sequence length="296" mass="31583">METVIVTGASGRSGRWIADALADEYEVVCVDIDHPGFEADARENVDFRAADLTERGEALDLLGELDPDAVVHWAALPSPTRHAGGRVFETNTLAAYNVLIGAGRADARVVWASSESAYGFAFAEEKTLPEELPITEAHPLRPEDPYGASKVAGEEVAKTVTRRYGVPVASIRPSWIQYPGEYNCRDVAESGDLSGGAGNFWSYVDVRDVAGIVAAALDADVSGHEAFHAAAADNYLGRPTAEVVEEFFGGLPDDCAVDGEESALSTAKAAEYLGWEPEHSWREAASESVPGPSLTR</sequence>
<comment type="similarity">
    <text evidence="1">Belongs to the NAD(P)-dependent epimerase/dehydratase family.</text>
</comment>
<evidence type="ECO:0000313" key="4">
    <source>
        <dbReference type="Proteomes" id="UP001596408"/>
    </source>
</evidence>
<organism evidence="3 4">
    <name type="scientific">Halopelagius fulvigenes</name>
    <dbReference type="NCBI Taxonomy" id="1198324"/>
    <lineage>
        <taxon>Archaea</taxon>
        <taxon>Methanobacteriati</taxon>
        <taxon>Methanobacteriota</taxon>
        <taxon>Stenosarchaea group</taxon>
        <taxon>Halobacteria</taxon>
        <taxon>Halobacteriales</taxon>
        <taxon>Haloferacaceae</taxon>
    </lineage>
</organism>
<name>A0ABD5U7G2_9EURY</name>
<proteinExistence type="inferred from homology"/>
<dbReference type="SUPFAM" id="SSF51735">
    <property type="entry name" value="NAD(P)-binding Rossmann-fold domains"/>
    <property type="match status" value="1"/>
</dbReference>
<evidence type="ECO:0000259" key="2">
    <source>
        <dbReference type="Pfam" id="PF01370"/>
    </source>
</evidence>
<dbReference type="InterPro" id="IPR036291">
    <property type="entry name" value="NAD(P)-bd_dom_sf"/>
</dbReference>
<protein>
    <submittedName>
        <fullName evidence="3">NAD-dependent epimerase/dehydratase family protein</fullName>
    </submittedName>
</protein>
<feature type="domain" description="NAD-dependent epimerase/dehydratase" evidence="2">
    <location>
        <begin position="4"/>
        <end position="180"/>
    </location>
</feature>
<dbReference type="Gene3D" id="3.40.50.720">
    <property type="entry name" value="NAD(P)-binding Rossmann-like Domain"/>
    <property type="match status" value="1"/>
</dbReference>
<comment type="caution">
    <text evidence="3">The sequence shown here is derived from an EMBL/GenBank/DDBJ whole genome shotgun (WGS) entry which is preliminary data.</text>
</comment>
<gene>
    <name evidence="3" type="ORF">ACFQEV_18755</name>
</gene>
<dbReference type="Proteomes" id="UP001596408">
    <property type="component" value="Unassembled WGS sequence"/>
</dbReference>
<accession>A0ABD5U7G2</accession>
<dbReference type="AlphaFoldDB" id="A0ABD5U7G2"/>
<dbReference type="InterPro" id="IPR001509">
    <property type="entry name" value="Epimerase_deHydtase"/>
</dbReference>
<evidence type="ECO:0000256" key="1">
    <source>
        <dbReference type="ARBA" id="ARBA00007637"/>
    </source>
</evidence>
<dbReference type="RefSeq" id="WP_379699330.1">
    <property type="nucleotide sequence ID" value="NZ_JBHSXH010000015.1"/>
</dbReference>